<name>A0A2S9K191_9BURK</name>
<dbReference type="RefSeq" id="WP_105749470.1">
    <property type="nucleotide sequence ID" value="NZ_PVLQ01000083.1"/>
</dbReference>
<proteinExistence type="predicted"/>
<dbReference type="AlphaFoldDB" id="A0A2S9K191"/>
<dbReference type="Proteomes" id="UP000238589">
    <property type="component" value="Unassembled WGS sequence"/>
</dbReference>
<comment type="caution">
    <text evidence="1">The sequence shown here is derived from an EMBL/GenBank/DDBJ whole genome shotgun (WGS) entry which is preliminary data.</text>
</comment>
<evidence type="ECO:0000313" key="1">
    <source>
        <dbReference type="EMBL" id="PRD64220.1"/>
    </source>
</evidence>
<reference evidence="1 2" key="1">
    <citation type="submission" date="2018-03" db="EMBL/GenBank/DDBJ databases">
        <title>Comparative genomics illustrates the genes involved in a hyperalkaliphilic mechanisms of Serpentinomonas isolated from highly-alkaline calcium-rich serpentinized springs.</title>
        <authorList>
            <person name="Suzuki S."/>
            <person name="Ishii S."/>
            <person name="Walworth N."/>
            <person name="Bird L."/>
            <person name="Kuenen J.G."/>
            <person name="Nealson K.H."/>
        </authorList>
    </citation>
    <scope>NUCLEOTIDE SEQUENCE [LARGE SCALE GENOMIC DNA]</scope>
    <source>
        <strain evidence="1 2">P1</strain>
    </source>
</reference>
<organism evidence="1 2">
    <name type="scientific">Malikia granosa</name>
    <dbReference type="NCBI Taxonomy" id="263067"/>
    <lineage>
        <taxon>Bacteria</taxon>
        <taxon>Pseudomonadati</taxon>
        <taxon>Pseudomonadota</taxon>
        <taxon>Betaproteobacteria</taxon>
        <taxon>Burkholderiales</taxon>
        <taxon>Comamonadaceae</taxon>
        <taxon>Malikia</taxon>
    </lineage>
</organism>
<sequence length="242" mass="27496">MPPITRRHAILSLAALPVACAIQPLPPLSRRPLAAPEPLPSLRAAQVGQSWRYRQLNGYNSQQVATLVETVTEVGQDGRVTLQRRSAEGQPLPDEVHARWGQLLRDPVWDYPLNLEAPVPLWPSSLGASGWSTTHGHYRQDGGSFRYWIGVSVRQRGWERVTLGQQAFDTLHVERLIRLEHEDHNRLETVRHDDLWLAPGLGRWVARETRGRYQVPGGGELGDDYLREDYWRWELETASPSA</sequence>
<evidence type="ECO:0000313" key="2">
    <source>
        <dbReference type="Proteomes" id="UP000238589"/>
    </source>
</evidence>
<accession>A0A2S9K191</accession>
<dbReference type="OrthoDB" id="574237at2"/>
<keyword evidence="2" id="KW-1185">Reference proteome</keyword>
<dbReference type="EMBL" id="PVLQ01000083">
    <property type="protein sequence ID" value="PRD64220.1"/>
    <property type="molecule type" value="Genomic_DNA"/>
</dbReference>
<gene>
    <name evidence="1" type="ORF">C6P64_15590</name>
</gene>
<protein>
    <submittedName>
        <fullName evidence="1">Uncharacterized protein</fullName>
    </submittedName>
</protein>